<dbReference type="SUPFAM" id="SSF57625">
    <property type="entry name" value="Invertebrate chitin-binding proteins"/>
    <property type="match status" value="3"/>
</dbReference>
<dbReference type="PANTHER" id="PTHR23301">
    <property type="entry name" value="CHITIN BINDING PERITROPHIN-A"/>
    <property type="match status" value="1"/>
</dbReference>
<feature type="signal peptide" evidence="7">
    <location>
        <begin position="1"/>
        <end position="16"/>
    </location>
</feature>
<dbReference type="Pfam" id="PF01607">
    <property type="entry name" value="CBM_14"/>
    <property type="match status" value="2"/>
</dbReference>
<name>A0A8B6D1Y2_MYTGA</name>
<feature type="region of interest" description="Disordered" evidence="6">
    <location>
        <begin position="105"/>
        <end position="170"/>
    </location>
</feature>
<dbReference type="OrthoDB" id="6020543at2759"/>
<evidence type="ECO:0000256" key="1">
    <source>
        <dbReference type="ARBA" id="ARBA00022669"/>
    </source>
</evidence>
<evidence type="ECO:0000259" key="8">
    <source>
        <dbReference type="PROSITE" id="PS50940"/>
    </source>
</evidence>
<evidence type="ECO:0000256" key="5">
    <source>
        <dbReference type="ARBA" id="ARBA00023180"/>
    </source>
</evidence>
<comment type="caution">
    <text evidence="9">The sequence shown here is derived from an EMBL/GenBank/DDBJ whole genome shotgun (WGS) entry which is preliminary data.</text>
</comment>
<evidence type="ECO:0000256" key="6">
    <source>
        <dbReference type="SAM" id="MobiDB-lite"/>
    </source>
</evidence>
<gene>
    <name evidence="9" type="ORF">MGAL_10B058105</name>
</gene>
<reference evidence="9" key="1">
    <citation type="submission" date="2018-11" db="EMBL/GenBank/DDBJ databases">
        <authorList>
            <person name="Alioto T."/>
            <person name="Alioto T."/>
        </authorList>
    </citation>
    <scope>NUCLEOTIDE SEQUENCE</scope>
</reference>
<dbReference type="InterPro" id="IPR036508">
    <property type="entry name" value="Chitin-bd_dom_sf"/>
</dbReference>
<keyword evidence="10" id="KW-1185">Reference proteome</keyword>
<evidence type="ECO:0000256" key="4">
    <source>
        <dbReference type="ARBA" id="ARBA00023157"/>
    </source>
</evidence>
<dbReference type="InterPro" id="IPR002557">
    <property type="entry name" value="Chitin-bd_dom"/>
</dbReference>
<keyword evidence="4" id="KW-1015">Disulfide bond</keyword>
<evidence type="ECO:0000256" key="7">
    <source>
        <dbReference type="SAM" id="SignalP"/>
    </source>
</evidence>
<dbReference type="InterPro" id="IPR051940">
    <property type="entry name" value="Chitin_bind-dev_reg"/>
</dbReference>
<evidence type="ECO:0000256" key="3">
    <source>
        <dbReference type="ARBA" id="ARBA00022737"/>
    </source>
</evidence>
<dbReference type="PANTHER" id="PTHR23301:SF0">
    <property type="entry name" value="CHITIN-BINDING TYPE-2 DOMAIN-CONTAINING PROTEIN-RELATED"/>
    <property type="match status" value="1"/>
</dbReference>
<keyword evidence="5" id="KW-0325">Glycoprotein</keyword>
<feature type="chain" id="PRO_5032504969" description="Chitin-binding type-2 domain-containing protein" evidence="7">
    <location>
        <begin position="17"/>
        <end position="328"/>
    </location>
</feature>
<dbReference type="PROSITE" id="PS50940">
    <property type="entry name" value="CHIT_BIND_II"/>
    <property type="match status" value="1"/>
</dbReference>
<feature type="compositionally biased region" description="Low complexity" evidence="6">
    <location>
        <begin position="148"/>
        <end position="167"/>
    </location>
</feature>
<protein>
    <recommendedName>
        <fullName evidence="8">Chitin-binding type-2 domain-containing protein</fullName>
    </recommendedName>
</protein>
<proteinExistence type="predicted"/>
<evidence type="ECO:0000313" key="10">
    <source>
        <dbReference type="Proteomes" id="UP000596742"/>
    </source>
</evidence>
<organism evidence="9 10">
    <name type="scientific">Mytilus galloprovincialis</name>
    <name type="common">Mediterranean mussel</name>
    <dbReference type="NCBI Taxonomy" id="29158"/>
    <lineage>
        <taxon>Eukaryota</taxon>
        <taxon>Metazoa</taxon>
        <taxon>Spiralia</taxon>
        <taxon>Lophotrochozoa</taxon>
        <taxon>Mollusca</taxon>
        <taxon>Bivalvia</taxon>
        <taxon>Autobranchia</taxon>
        <taxon>Pteriomorphia</taxon>
        <taxon>Mytilida</taxon>
        <taxon>Mytiloidea</taxon>
        <taxon>Mytilidae</taxon>
        <taxon>Mytilinae</taxon>
        <taxon>Mytilus</taxon>
    </lineage>
</organism>
<dbReference type="Proteomes" id="UP000596742">
    <property type="component" value="Unassembled WGS sequence"/>
</dbReference>
<dbReference type="GO" id="GO:0008061">
    <property type="term" value="F:chitin binding"/>
    <property type="evidence" value="ECO:0007669"/>
    <property type="project" value="UniProtKB-KW"/>
</dbReference>
<sequence>MVLAVTIVLLGAVSYAAVLRDNRGICKDTWSNVQDPCVNNPNKTIYFPHPADVRKFIQCDLLGRMYIIQCPRGEKYDFTTSSCAGNASTPTGTTPQLATTTIQVTNSQTPGQTTSPTPKQTTSPTPKQTTSPTPALTNPPTPTPTNRPTPAQVTTPTTARVTTSPTPAQRITTTHAASATLSKNPCTNANFAHGLNYFEHPTDRNKFIECDLTGNAIVMSCDPGLVWLQKNVTCAFNMQQAGFRIPTGAPVQTTTTTVAPKITTQAQNPCTPDAISHNKLFQPHPDPHKFYQCDMAGNFQIYDCPPTLVWNSVANTCTASYLSLPAVG</sequence>
<feature type="domain" description="Chitin-binding type-2" evidence="8">
    <location>
        <begin position="34"/>
        <end position="83"/>
    </location>
</feature>
<dbReference type="AlphaFoldDB" id="A0A8B6D1Y2"/>
<feature type="compositionally biased region" description="Pro residues" evidence="6">
    <location>
        <begin position="137"/>
        <end position="147"/>
    </location>
</feature>
<keyword evidence="3" id="KW-0677">Repeat</keyword>
<dbReference type="GO" id="GO:0005576">
    <property type="term" value="C:extracellular region"/>
    <property type="evidence" value="ECO:0007669"/>
    <property type="project" value="InterPro"/>
</dbReference>
<keyword evidence="2 7" id="KW-0732">Signal</keyword>
<feature type="compositionally biased region" description="Low complexity" evidence="6">
    <location>
        <begin position="105"/>
        <end position="136"/>
    </location>
</feature>
<accession>A0A8B6D1Y2</accession>
<evidence type="ECO:0000313" key="9">
    <source>
        <dbReference type="EMBL" id="VDI12362.1"/>
    </source>
</evidence>
<dbReference type="EMBL" id="UYJE01002620">
    <property type="protein sequence ID" value="VDI12362.1"/>
    <property type="molecule type" value="Genomic_DNA"/>
</dbReference>
<dbReference type="SMART" id="SM00494">
    <property type="entry name" value="ChtBD2"/>
    <property type="match status" value="3"/>
</dbReference>
<dbReference type="Gene3D" id="3.20.20.80">
    <property type="entry name" value="Glycosidases"/>
    <property type="match status" value="1"/>
</dbReference>
<evidence type="ECO:0000256" key="2">
    <source>
        <dbReference type="ARBA" id="ARBA00022729"/>
    </source>
</evidence>
<dbReference type="Gene3D" id="2.170.140.10">
    <property type="entry name" value="Chitin binding domain"/>
    <property type="match status" value="2"/>
</dbReference>
<keyword evidence="1" id="KW-0147">Chitin-binding</keyword>